<dbReference type="EMBL" id="FQXS01000033">
    <property type="protein sequence ID" value="SHI09726.1"/>
    <property type="molecule type" value="Genomic_DNA"/>
</dbReference>
<organism evidence="2 3">
    <name type="scientific">Desulfofustis glycolicus DSM 9705</name>
    <dbReference type="NCBI Taxonomy" id="1121409"/>
    <lineage>
        <taxon>Bacteria</taxon>
        <taxon>Pseudomonadati</taxon>
        <taxon>Thermodesulfobacteriota</taxon>
        <taxon>Desulfobulbia</taxon>
        <taxon>Desulfobulbales</taxon>
        <taxon>Desulfocapsaceae</taxon>
        <taxon>Desulfofustis</taxon>
    </lineage>
</organism>
<reference evidence="2 3" key="1">
    <citation type="submission" date="2016-11" db="EMBL/GenBank/DDBJ databases">
        <authorList>
            <person name="Jaros S."/>
            <person name="Januszkiewicz K."/>
            <person name="Wedrychowicz H."/>
        </authorList>
    </citation>
    <scope>NUCLEOTIDE SEQUENCE [LARGE SCALE GENOMIC DNA]</scope>
    <source>
        <strain evidence="2 3">DSM 9705</strain>
    </source>
</reference>
<dbReference type="STRING" id="1121409.SAMN02745124_03866"/>
<keyword evidence="1" id="KW-0472">Membrane</keyword>
<evidence type="ECO:0000313" key="2">
    <source>
        <dbReference type="EMBL" id="SHI09726.1"/>
    </source>
</evidence>
<protein>
    <submittedName>
        <fullName evidence="2">Uncharacterized protein</fullName>
    </submittedName>
</protein>
<accession>A0A1M5YCN7</accession>
<gene>
    <name evidence="2" type="ORF">SAMN02745124_03866</name>
</gene>
<dbReference type="OrthoDB" id="5519139at2"/>
<dbReference type="Proteomes" id="UP000184139">
    <property type="component" value="Unassembled WGS sequence"/>
</dbReference>
<name>A0A1M5YCN7_9BACT</name>
<evidence type="ECO:0000313" key="3">
    <source>
        <dbReference type="Proteomes" id="UP000184139"/>
    </source>
</evidence>
<feature type="transmembrane region" description="Helical" evidence="1">
    <location>
        <begin position="34"/>
        <end position="55"/>
    </location>
</feature>
<evidence type="ECO:0000256" key="1">
    <source>
        <dbReference type="SAM" id="Phobius"/>
    </source>
</evidence>
<sequence length="263" mass="28955">MITRRLSGTWGIISFTGMTIVIVGVLVLLDLPPVIRWCGSLLAGVLLLLRIYSVIRGTAKRSQRFSAFEHNTLGQPVTEAFLPPIQYDLDLSSDESVVALHAPVLRVMSSLGSLFRGGTWSFLGKGKTTDAENGLVLTQKRLLFLMIGPETLRRYCSSSHAARLLDALPGDAFAKRLMLWQAGASDVHDALAGLVAEQNLEQVLQTHFSFSIPLTEIRSVGYSLERHTVQLHLAELSLRYCLKSAEELGSLVKELRDLGVKIE</sequence>
<feature type="transmembrane region" description="Helical" evidence="1">
    <location>
        <begin position="7"/>
        <end position="28"/>
    </location>
</feature>
<proteinExistence type="predicted"/>
<keyword evidence="1" id="KW-0812">Transmembrane</keyword>
<dbReference type="AlphaFoldDB" id="A0A1M5YCN7"/>
<dbReference type="RefSeq" id="WP_073378731.1">
    <property type="nucleotide sequence ID" value="NZ_FQXS01000033.1"/>
</dbReference>
<keyword evidence="3" id="KW-1185">Reference proteome</keyword>
<keyword evidence="1" id="KW-1133">Transmembrane helix</keyword>